<dbReference type="GO" id="GO:0033294">
    <property type="term" value="F:ectoine binding"/>
    <property type="evidence" value="ECO:0007669"/>
    <property type="project" value="InterPro"/>
</dbReference>
<dbReference type="InterPro" id="IPR014337">
    <property type="entry name" value="Ectoine_EhuB"/>
</dbReference>
<keyword evidence="5" id="KW-1185">Reference proteome</keyword>
<dbReference type="GO" id="GO:0051470">
    <property type="term" value="P:ectoine transmembrane transport"/>
    <property type="evidence" value="ECO:0007669"/>
    <property type="project" value="InterPro"/>
</dbReference>
<dbReference type="AlphaFoldDB" id="A0A8J3LKJ8"/>
<evidence type="ECO:0000256" key="1">
    <source>
        <dbReference type="ARBA" id="ARBA00022729"/>
    </source>
</evidence>
<dbReference type="RefSeq" id="WP_203981209.1">
    <property type="nucleotide sequence ID" value="NZ_BONU01000007.1"/>
</dbReference>
<sequence>MTRNGLRPTRRAIGTVMAGLLLAWSAAACASSGTAPGAGSADKGPKSIDTYRKEGIKVAVADAPPYSQILADGKVTGASPEILRAVLKRLGIEIKDGVVTTYDAMIPGLAAQRWDVVAAGMVIKESRCKQVLFSEPDIVSTMAFGVPAGNPRNIKSIADGVANKDLKIAVLPGTFEEGVLKKAGVTAGQLVTVNDPRSGLEAVKAKRADAYFYTTLSLRQLVKDDKSFDVTEPPKDSPVTGAGVAFRTTDTELLKAYNEELNKFKATTEYVELMKKFGFDPEAVKGVTTAEMCKTAG</sequence>
<protein>
    <submittedName>
        <fullName evidence="4">Ectoine/hydroxyectoine ABC transporter substrate-binding protein EhuB</fullName>
    </submittedName>
</protein>
<dbReference type="PANTHER" id="PTHR35936:SF17">
    <property type="entry name" value="ARGININE-BINDING EXTRACELLULAR PROTEIN ARTP"/>
    <property type="match status" value="1"/>
</dbReference>
<dbReference type="PROSITE" id="PS51257">
    <property type="entry name" value="PROKAR_LIPOPROTEIN"/>
    <property type="match status" value="1"/>
</dbReference>
<evidence type="ECO:0000259" key="3">
    <source>
        <dbReference type="SMART" id="SM00062"/>
    </source>
</evidence>
<dbReference type="Pfam" id="PF00497">
    <property type="entry name" value="SBP_bac_3"/>
    <property type="match status" value="1"/>
</dbReference>
<dbReference type="EMBL" id="BONU01000007">
    <property type="protein sequence ID" value="GIG73079.1"/>
    <property type="molecule type" value="Genomic_DNA"/>
</dbReference>
<dbReference type="SMART" id="SM00062">
    <property type="entry name" value="PBPb"/>
    <property type="match status" value="1"/>
</dbReference>
<feature type="chain" id="PRO_5038561702" evidence="2">
    <location>
        <begin position="31"/>
        <end position="297"/>
    </location>
</feature>
<comment type="caution">
    <text evidence="4">The sequence shown here is derived from an EMBL/GenBank/DDBJ whole genome shotgun (WGS) entry which is preliminary data.</text>
</comment>
<accession>A0A8J3LKJ8</accession>
<reference evidence="4" key="1">
    <citation type="submission" date="2021-01" db="EMBL/GenBank/DDBJ databases">
        <title>Whole genome shotgun sequence of Planosporangium flavigriseum NBRC 105377.</title>
        <authorList>
            <person name="Komaki H."/>
            <person name="Tamura T."/>
        </authorList>
    </citation>
    <scope>NUCLEOTIDE SEQUENCE</scope>
    <source>
        <strain evidence="4">NBRC 105377</strain>
    </source>
</reference>
<feature type="domain" description="Solute-binding protein family 3/N-terminal" evidence="3">
    <location>
        <begin position="55"/>
        <end position="281"/>
    </location>
</feature>
<dbReference type="NCBIfam" id="TIGR02995">
    <property type="entry name" value="ectoine_ehuB"/>
    <property type="match status" value="1"/>
</dbReference>
<evidence type="ECO:0000313" key="4">
    <source>
        <dbReference type="EMBL" id="GIG73079.1"/>
    </source>
</evidence>
<evidence type="ECO:0000313" key="5">
    <source>
        <dbReference type="Proteomes" id="UP000653674"/>
    </source>
</evidence>
<feature type="signal peptide" evidence="2">
    <location>
        <begin position="1"/>
        <end position="30"/>
    </location>
</feature>
<gene>
    <name evidence="4" type="primary">ehuB</name>
    <name evidence="4" type="ORF">Pfl04_14830</name>
</gene>
<organism evidence="4 5">
    <name type="scientific">Planosporangium flavigriseum</name>
    <dbReference type="NCBI Taxonomy" id="373681"/>
    <lineage>
        <taxon>Bacteria</taxon>
        <taxon>Bacillati</taxon>
        <taxon>Actinomycetota</taxon>
        <taxon>Actinomycetes</taxon>
        <taxon>Micromonosporales</taxon>
        <taxon>Micromonosporaceae</taxon>
        <taxon>Planosporangium</taxon>
    </lineage>
</organism>
<evidence type="ECO:0000256" key="2">
    <source>
        <dbReference type="SAM" id="SignalP"/>
    </source>
</evidence>
<dbReference type="SUPFAM" id="SSF53850">
    <property type="entry name" value="Periplasmic binding protein-like II"/>
    <property type="match status" value="1"/>
</dbReference>
<dbReference type="InterPro" id="IPR001638">
    <property type="entry name" value="Solute-binding_3/MltF_N"/>
</dbReference>
<keyword evidence="1 2" id="KW-0732">Signal</keyword>
<name>A0A8J3LKJ8_9ACTN</name>
<proteinExistence type="predicted"/>
<dbReference type="PANTHER" id="PTHR35936">
    <property type="entry name" value="MEMBRANE-BOUND LYTIC MUREIN TRANSGLYCOSYLASE F"/>
    <property type="match status" value="1"/>
</dbReference>
<dbReference type="Proteomes" id="UP000653674">
    <property type="component" value="Unassembled WGS sequence"/>
</dbReference>
<dbReference type="Gene3D" id="3.40.190.10">
    <property type="entry name" value="Periplasmic binding protein-like II"/>
    <property type="match status" value="2"/>
</dbReference>